<feature type="compositionally biased region" description="Gly residues" evidence="1">
    <location>
        <begin position="344"/>
        <end position="354"/>
    </location>
</feature>
<gene>
    <name evidence="3" type="ORF">GCM10009867_30740</name>
</gene>
<evidence type="ECO:0000313" key="3">
    <source>
        <dbReference type="EMBL" id="GAA2738623.1"/>
    </source>
</evidence>
<feature type="compositionally biased region" description="Low complexity" evidence="1">
    <location>
        <begin position="306"/>
        <end position="343"/>
    </location>
</feature>
<evidence type="ECO:0000313" key="4">
    <source>
        <dbReference type="Proteomes" id="UP001501326"/>
    </source>
</evidence>
<dbReference type="Proteomes" id="UP001501326">
    <property type="component" value="Unassembled WGS sequence"/>
</dbReference>
<feature type="transmembrane region" description="Helical" evidence="2">
    <location>
        <begin position="376"/>
        <end position="397"/>
    </location>
</feature>
<dbReference type="InterPro" id="IPR008930">
    <property type="entry name" value="Terpenoid_cyclase/PrenylTrfase"/>
</dbReference>
<keyword evidence="2" id="KW-1133">Transmembrane helix</keyword>
<keyword evidence="4" id="KW-1185">Reference proteome</keyword>
<reference evidence="3 4" key="1">
    <citation type="journal article" date="2019" name="Int. J. Syst. Evol. Microbiol.">
        <title>The Global Catalogue of Microorganisms (GCM) 10K type strain sequencing project: providing services to taxonomists for standard genome sequencing and annotation.</title>
        <authorList>
            <consortium name="The Broad Institute Genomics Platform"/>
            <consortium name="The Broad Institute Genome Sequencing Center for Infectious Disease"/>
            <person name="Wu L."/>
            <person name="Ma J."/>
        </authorList>
    </citation>
    <scope>NUCLEOTIDE SEQUENCE [LARGE SCALE GENOMIC DNA]</scope>
    <source>
        <strain evidence="3 4">JCM 16378</strain>
    </source>
</reference>
<evidence type="ECO:0000256" key="2">
    <source>
        <dbReference type="SAM" id="Phobius"/>
    </source>
</evidence>
<evidence type="ECO:0000256" key="1">
    <source>
        <dbReference type="SAM" id="MobiDB-lite"/>
    </source>
</evidence>
<feature type="compositionally biased region" description="Low complexity" evidence="1">
    <location>
        <begin position="355"/>
        <end position="364"/>
    </location>
</feature>
<name>A0ABN3UYJ2_9MICO</name>
<evidence type="ECO:0008006" key="5">
    <source>
        <dbReference type="Google" id="ProtNLM"/>
    </source>
</evidence>
<dbReference type="Gene3D" id="1.50.10.20">
    <property type="match status" value="1"/>
</dbReference>
<dbReference type="SUPFAM" id="SSF48239">
    <property type="entry name" value="Terpenoid cyclases/Protein prenyltransferases"/>
    <property type="match status" value="1"/>
</dbReference>
<feature type="region of interest" description="Disordered" evidence="1">
    <location>
        <begin position="303"/>
        <end position="365"/>
    </location>
</feature>
<keyword evidence="2" id="KW-0472">Membrane</keyword>
<proteinExistence type="predicted"/>
<keyword evidence="2" id="KW-0812">Transmembrane</keyword>
<dbReference type="EMBL" id="BAAARN010000004">
    <property type="protein sequence ID" value="GAA2738623.1"/>
    <property type="molecule type" value="Genomic_DNA"/>
</dbReference>
<sequence length="404" mass="39497">MSFDGVDYPDYGVTLDAVLALDAAGAGQTEAAAATKYVADNVGQYIGFAFGDTEFYAGAAAKTLLVAVAQGVDPTAFGGVDLVSSLEGLEQPNGRFSDKTAYTDYSNLIGQSLAVMALRRAGETVSPAAVEIIRDNQCTDGGFSLSFDASPCTSDPDVTAFAVQALLAAGGAGDSDAGQGLDYLAGIQGADGGVGGAGPTAAHNANSTGLAGQAFLAGGRSAQARAAQGYLRALQYGCTYPTAFRGGIAYDATAFTAAAVKGATVQDQDRRATSQALLALAGTPLYAVSGTGADATAPDLTCAAPTTSTTTSPTSTTSTTSTATSMSSSSTTSGPLDTGSATAGSGGTGAGSDGANGSDDPASSTPGSLAFTGADVSAFVITGLLLLLAGAAALVLARRKGVHA</sequence>
<protein>
    <recommendedName>
        <fullName evidence="5">Peptidase</fullName>
    </recommendedName>
</protein>
<organism evidence="3 4">
    <name type="scientific">Pedococcus aerophilus</name>
    <dbReference type="NCBI Taxonomy" id="436356"/>
    <lineage>
        <taxon>Bacteria</taxon>
        <taxon>Bacillati</taxon>
        <taxon>Actinomycetota</taxon>
        <taxon>Actinomycetes</taxon>
        <taxon>Micrococcales</taxon>
        <taxon>Intrasporangiaceae</taxon>
        <taxon>Pedococcus</taxon>
    </lineage>
</organism>
<comment type="caution">
    <text evidence="3">The sequence shown here is derived from an EMBL/GenBank/DDBJ whole genome shotgun (WGS) entry which is preliminary data.</text>
</comment>
<accession>A0ABN3UYJ2</accession>